<accession>A0AB40BD27</accession>
<gene>
    <name evidence="2" type="primary">LOC120261317</name>
</gene>
<proteinExistence type="predicted"/>
<dbReference type="RefSeq" id="XP_039125106.1">
    <property type="nucleotide sequence ID" value="XM_039269172.1"/>
</dbReference>
<organism evidence="1 2">
    <name type="scientific">Dioscorea cayennensis subsp. rotundata</name>
    <name type="common">White Guinea yam</name>
    <name type="synonym">Dioscorea rotundata</name>
    <dbReference type="NCBI Taxonomy" id="55577"/>
    <lineage>
        <taxon>Eukaryota</taxon>
        <taxon>Viridiplantae</taxon>
        <taxon>Streptophyta</taxon>
        <taxon>Embryophyta</taxon>
        <taxon>Tracheophyta</taxon>
        <taxon>Spermatophyta</taxon>
        <taxon>Magnoliopsida</taxon>
        <taxon>Liliopsida</taxon>
        <taxon>Dioscoreales</taxon>
        <taxon>Dioscoreaceae</taxon>
        <taxon>Dioscorea</taxon>
    </lineage>
</organism>
<name>A0AB40BD27_DIOCR</name>
<evidence type="ECO:0000313" key="2">
    <source>
        <dbReference type="RefSeq" id="XP_039125106.1"/>
    </source>
</evidence>
<evidence type="ECO:0000313" key="1">
    <source>
        <dbReference type="Proteomes" id="UP001515500"/>
    </source>
</evidence>
<dbReference type="Proteomes" id="UP001515500">
    <property type="component" value="Chromosome 5"/>
</dbReference>
<protein>
    <submittedName>
        <fullName evidence="2">Uncharacterized protein LOC120261317</fullName>
    </submittedName>
</protein>
<dbReference type="AlphaFoldDB" id="A0AB40BD27"/>
<keyword evidence="1" id="KW-1185">Reference proteome</keyword>
<reference evidence="2" key="1">
    <citation type="submission" date="2025-08" db="UniProtKB">
        <authorList>
            <consortium name="RefSeq"/>
        </authorList>
    </citation>
    <scope>IDENTIFICATION</scope>
</reference>
<dbReference type="GeneID" id="120261317"/>
<sequence>MLNLQFIHLSSVSMISTKVMQSEYTSWGNSLQLLHLLKASSNANSSAFKTSRLIVYELSGAELRTSLGIVFGIWCLPSDHIVACIYNKERTLPYIVYLIEYQQVQNKQFLALAMSSSQPSSPAFLNKRELSLLQYNGSTLSSTGTSSITSSYAG</sequence>